<evidence type="ECO:0000313" key="9">
    <source>
        <dbReference type="Proteomes" id="UP000575898"/>
    </source>
</evidence>
<dbReference type="Pfam" id="PF03888">
    <property type="entry name" value="MucB_RseB"/>
    <property type="match status" value="1"/>
</dbReference>
<dbReference type="AlphaFoldDB" id="A0A840MNE8"/>
<feature type="signal peptide" evidence="5">
    <location>
        <begin position="1"/>
        <end position="19"/>
    </location>
</feature>
<dbReference type="Pfam" id="PF17188">
    <property type="entry name" value="MucB_RseB_C"/>
    <property type="match status" value="1"/>
</dbReference>
<feature type="domain" description="MucB/RseB C-terminal" evidence="7">
    <location>
        <begin position="228"/>
        <end position="322"/>
    </location>
</feature>
<dbReference type="PANTHER" id="PTHR38782">
    <property type="match status" value="1"/>
</dbReference>
<dbReference type="CDD" id="cd16327">
    <property type="entry name" value="RseB"/>
    <property type="match status" value="1"/>
</dbReference>
<dbReference type="PIRSF" id="PIRSF005427">
    <property type="entry name" value="RseB"/>
    <property type="match status" value="1"/>
</dbReference>
<reference evidence="8 9" key="1">
    <citation type="submission" date="2020-08" db="EMBL/GenBank/DDBJ databases">
        <title>Genomic Encyclopedia of Type Strains, Phase IV (KMG-IV): sequencing the most valuable type-strain genomes for metagenomic binning, comparative biology and taxonomic classification.</title>
        <authorList>
            <person name="Goeker M."/>
        </authorList>
    </citation>
    <scope>NUCLEOTIDE SEQUENCE [LARGE SCALE GENOMIC DNA]</scope>
    <source>
        <strain evidence="8 9">DSM 27165</strain>
    </source>
</reference>
<comment type="subcellular location">
    <subcellularLocation>
        <location evidence="1">Periplasm</location>
    </subcellularLocation>
</comment>
<sequence>MRVFLSVLLLSVASSVCVAETALSPADATALLKKISNAIRKQNYHGMYVYQHDGEVETFRMIHVLDGDNQLEKHESLDGPVREFVRLNDQINCYLPEMPANPVELRRRVSIKLFPALLPEDPSDIANLYHFKKKDAERVAGIDSAVLMMEPKDSLRYARKLWYDPVSGLLLRIGTYNSRQEPVEKFSFIQLDIGGQADRKALKPRFANKIPLKPSEMTVADNDNGRADAGFEIRPMPPGYRLIQEGKRLLGHRNVQVSHLMVGDGMAAISVFVEPVQVPNKTSSMMVNQGAINIYTRYTNDSRITALGDVPEAALKLIGSSVVTKPGKPQQGAAQ</sequence>
<dbReference type="Gene3D" id="3.30.200.100">
    <property type="entry name" value="MucB/RseB, C-terminal domain"/>
    <property type="match status" value="1"/>
</dbReference>
<protein>
    <submittedName>
        <fullName evidence="8">Sigma-E factor negative regulatory protein RseB</fullName>
    </submittedName>
</protein>
<dbReference type="InterPro" id="IPR033434">
    <property type="entry name" value="MucB/RseB_N"/>
</dbReference>
<dbReference type="GO" id="GO:0045152">
    <property type="term" value="F:antisigma factor binding"/>
    <property type="evidence" value="ECO:0007669"/>
    <property type="project" value="TreeGrafter"/>
</dbReference>
<feature type="chain" id="PRO_5032623045" evidence="5">
    <location>
        <begin position="20"/>
        <end position="335"/>
    </location>
</feature>
<evidence type="ECO:0000256" key="4">
    <source>
        <dbReference type="ARBA" id="ARBA00022764"/>
    </source>
</evidence>
<comment type="caution">
    <text evidence="8">The sequence shown here is derived from an EMBL/GenBank/DDBJ whole genome shotgun (WGS) entry which is preliminary data.</text>
</comment>
<evidence type="ECO:0000259" key="6">
    <source>
        <dbReference type="Pfam" id="PF03888"/>
    </source>
</evidence>
<dbReference type="Proteomes" id="UP000575898">
    <property type="component" value="Unassembled WGS sequence"/>
</dbReference>
<keyword evidence="4" id="KW-0574">Periplasm</keyword>
<name>A0A840MNE8_9PROT</name>
<dbReference type="InterPro" id="IPR033436">
    <property type="entry name" value="MucB/RseB_C"/>
</dbReference>
<dbReference type="GO" id="GO:0032885">
    <property type="term" value="P:regulation of polysaccharide biosynthetic process"/>
    <property type="evidence" value="ECO:0007669"/>
    <property type="project" value="TreeGrafter"/>
</dbReference>
<dbReference type="GO" id="GO:0030288">
    <property type="term" value="C:outer membrane-bounded periplasmic space"/>
    <property type="evidence" value="ECO:0007669"/>
    <property type="project" value="TreeGrafter"/>
</dbReference>
<dbReference type="EMBL" id="JACHHY010000026">
    <property type="protein sequence ID" value="MBB5020168.1"/>
    <property type="molecule type" value="Genomic_DNA"/>
</dbReference>
<dbReference type="InterPro" id="IPR005588">
    <property type="entry name" value="MucB_RseB"/>
</dbReference>
<accession>A0A840MNE8</accession>
<dbReference type="RefSeq" id="WP_184041575.1">
    <property type="nucleotide sequence ID" value="NZ_JACHHY010000026.1"/>
</dbReference>
<keyword evidence="9" id="KW-1185">Reference proteome</keyword>
<dbReference type="Gene3D" id="2.50.20.10">
    <property type="entry name" value="Lipoprotein localisation LolA/LolB/LppX"/>
    <property type="match status" value="1"/>
</dbReference>
<proteinExistence type="inferred from homology"/>
<evidence type="ECO:0000256" key="3">
    <source>
        <dbReference type="ARBA" id="ARBA00022729"/>
    </source>
</evidence>
<gene>
    <name evidence="8" type="ORF">HNQ59_003482</name>
</gene>
<dbReference type="PANTHER" id="PTHR38782:SF1">
    <property type="entry name" value="SIGMA-E FACTOR REGULATORY PROTEIN RSEB"/>
    <property type="match status" value="1"/>
</dbReference>
<organism evidence="8 9">
    <name type="scientific">Chitinivorax tropicus</name>
    <dbReference type="NCBI Taxonomy" id="714531"/>
    <lineage>
        <taxon>Bacteria</taxon>
        <taxon>Pseudomonadati</taxon>
        <taxon>Pseudomonadota</taxon>
        <taxon>Betaproteobacteria</taxon>
        <taxon>Chitinivorax</taxon>
    </lineage>
</organism>
<evidence type="ECO:0000256" key="5">
    <source>
        <dbReference type="SAM" id="SignalP"/>
    </source>
</evidence>
<feature type="domain" description="MucB/RseB N-terminal" evidence="6">
    <location>
        <begin position="27"/>
        <end position="205"/>
    </location>
</feature>
<evidence type="ECO:0000256" key="2">
    <source>
        <dbReference type="ARBA" id="ARBA00008150"/>
    </source>
</evidence>
<comment type="similarity">
    <text evidence="2">Belongs to the RseB family.</text>
</comment>
<evidence type="ECO:0000259" key="7">
    <source>
        <dbReference type="Pfam" id="PF17188"/>
    </source>
</evidence>
<keyword evidence="3 5" id="KW-0732">Signal</keyword>
<dbReference type="InterPro" id="IPR038484">
    <property type="entry name" value="MucB/RseB_C_sf"/>
</dbReference>
<evidence type="ECO:0000256" key="1">
    <source>
        <dbReference type="ARBA" id="ARBA00004418"/>
    </source>
</evidence>
<evidence type="ECO:0000313" key="8">
    <source>
        <dbReference type="EMBL" id="MBB5020168.1"/>
    </source>
</evidence>